<protein>
    <submittedName>
        <fullName evidence="2">Amidase signature enzyme</fullName>
    </submittedName>
</protein>
<feature type="domain" description="Amidase" evidence="1">
    <location>
        <begin position="100"/>
        <end position="206"/>
    </location>
</feature>
<dbReference type="Gene3D" id="3.90.1300.10">
    <property type="entry name" value="Amidase signature (AS) domain"/>
    <property type="match status" value="1"/>
</dbReference>
<feature type="domain" description="Amidase" evidence="1">
    <location>
        <begin position="225"/>
        <end position="556"/>
    </location>
</feature>
<dbReference type="EMBL" id="MU001811">
    <property type="protein sequence ID" value="KAF2797218.1"/>
    <property type="molecule type" value="Genomic_DNA"/>
</dbReference>
<accession>A0A6A6XM06</accession>
<evidence type="ECO:0000313" key="3">
    <source>
        <dbReference type="Proteomes" id="UP000799757"/>
    </source>
</evidence>
<dbReference type="PANTHER" id="PTHR11895">
    <property type="entry name" value="TRANSAMIDASE"/>
    <property type="match status" value="1"/>
</dbReference>
<dbReference type="SUPFAM" id="SSF75304">
    <property type="entry name" value="Amidase signature (AS) enzymes"/>
    <property type="match status" value="1"/>
</dbReference>
<dbReference type="PANTHER" id="PTHR11895:SF171">
    <property type="entry name" value="AMIDASE DOMAIN-CONTAINING PROTEIN"/>
    <property type="match status" value="1"/>
</dbReference>
<proteinExistence type="predicted"/>
<dbReference type="InterPro" id="IPR023631">
    <property type="entry name" value="Amidase_dom"/>
</dbReference>
<dbReference type="Pfam" id="PF01425">
    <property type="entry name" value="Amidase"/>
    <property type="match status" value="2"/>
</dbReference>
<gene>
    <name evidence="2" type="ORF">K505DRAFT_235935</name>
</gene>
<evidence type="ECO:0000313" key="2">
    <source>
        <dbReference type="EMBL" id="KAF2797218.1"/>
    </source>
</evidence>
<dbReference type="AlphaFoldDB" id="A0A6A6XM06"/>
<sequence length="579" mass="62171">MSVVFLSTRPPTVSVEKLDAIAGRYGVALPGHEQPHYLHLLNGLDATLTQLSTLPVYTDPRLLPDPTTLPRTFVKLGGDAVKNPLNTWSHQTKISSTQPIHTRLAGKTIAVKDNVSIAGVPLTGGTFPELLTGKKEYPIPEIDAVVVKRVLEAGAVVKGSANCEHFSMSPLSFTSASGPVHNAWLRGYTTGGSSSGCAAAVAAMQVQGWRARHGLPSNDEEIGEGVDMAIGGDQGGSIRIPASYAGIYGLKPTHGLIPYTGIVSLIPMIDHTGPMTTTLEDNALLLSVLAGYDGMDPRCTPETPLRKNVVDYSALLACWKTEKEAKGEWTPQSAGRGLRVGVIRESLEVMGLTEEVKAIITAAAAQFKAVGADVQEVSIPMHTLGPSIWTIATRPFMCEMGLQNRVTPYPQYPMPDVTPPSFSQSAFDILNKHNPAVVNMFFNSAFLNEKPDANQMLARAMTHVQQLRDAYDAVLEDFDVLLTPVNPRVGSKHPEYEMTVDQKMEPAIGATLNTCQFNVTGHPALAMPAGWGMAPDGPGMLPVGMQLVGKRFDEMSIFKAAAAWEFGGLGLDRWNGQLN</sequence>
<name>A0A6A6XM06_9PLEO</name>
<reference evidence="2" key="1">
    <citation type="journal article" date="2020" name="Stud. Mycol.">
        <title>101 Dothideomycetes genomes: a test case for predicting lifestyles and emergence of pathogens.</title>
        <authorList>
            <person name="Haridas S."/>
            <person name="Albert R."/>
            <person name="Binder M."/>
            <person name="Bloem J."/>
            <person name="Labutti K."/>
            <person name="Salamov A."/>
            <person name="Andreopoulos B."/>
            <person name="Baker S."/>
            <person name="Barry K."/>
            <person name="Bills G."/>
            <person name="Bluhm B."/>
            <person name="Cannon C."/>
            <person name="Castanera R."/>
            <person name="Culley D."/>
            <person name="Daum C."/>
            <person name="Ezra D."/>
            <person name="Gonzalez J."/>
            <person name="Henrissat B."/>
            <person name="Kuo A."/>
            <person name="Liang C."/>
            <person name="Lipzen A."/>
            <person name="Lutzoni F."/>
            <person name="Magnuson J."/>
            <person name="Mondo S."/>
            <person name="Nolan M."/>
            <person name="Ohm R."/>
            <person name="Pangilinan J."/>
            <person name="Park H.-J."/>
            <person name="Ramirez L."/>
            <person name="Alfaro M."/>
            <person name="Sun H."/>
            <person name="Tritt A."/>
            <person name="Yoshinaga Y."/>
            <person name="Zwiers L.-H."/>
            <person name="Turgeon B."/>
            <person name="Goodwin S."/>
            <person name="Spatafora J."/>
            <person name="Crous P."/>
            <person name="Grigoriev I."/>
        </authorList>
    </citation>
    <scope>NUCLEOTIDE SEQUENCE</scope>
    <source>
        <strain evidence="2">CBS 109.77</strain>
    </source>
</reference>
<dbReference type="GO" id="GO:0003824">
    <property type="term" value="F:catalytic activity"/>
    <property type="evidence" value="ECO:0007669"/>
    <property type="project" value="InterPro"/>
</dbReference>
<keyword evidence="3" id="KW-1185">Reference proteome</keyword>
<evidence type="ECO:0000259" key="1">
    <source>
        <dbReference type="Pfam" id="PF01425"/>
    </source>
</evidence>
<organism evidence="2 3">
    <name type="scientific">Melanomma pulvis-pyrius CBS 109.77</name>
    <dbReference type="NCBI Taxonomy" id="1314802"/>
    <lineage>
        <taxon>Eukaryota</taxon>
        <taxon>Fungi</taxon>
        <taxon>Dikarya</taxon>
        <taxon>Ascomycota</taxon>
        <taxon>Pezizomycotina</taxon>
        <taxon>Dothideomycetes</taxon>
        <taxon>Pleosporomycetidae</taxon>
        <taxon>Pleosporales</taxon>
        <taxon>Melanommataceae</taxon>
        <taxon>Melanomma</taxon>
    </lineage>
</organism>
<dbReference type="OrthoDB" id="1879366at2759"/>
<dbReference type="Proteomes" id="UP000799757">
    <property type="component" value="Unassembled WGS sequence"/>
</dbReference>
<dbReference type="InterPro" id="IPR036928">
    <property type="entry name" value="AS_sf"/>
</dbReference>
<dbReference type="InterPro" id="IPR000120">
    <property type="entry name" value="Amidase"/>
</dbReference>